<dbReference type="EMBL" id="UZAJ01011275">
    <property type="protein sequence ID" value="VDO59626.1"/>
    <property type="molecule type" value="Genomic_DNA"/>
</dbReference>
<evidence type="ECO:0000313" key="1">
    <source>
        <dbReference type="EMBL" id="VDO59626.1"/>
    </source>
</evidence>
<dbReference type="Gene3D" id="3.40.50.150">
    <property type="entry name" value="Vaccinia Virus protein VP39"/>
    <property type="match status" value="1"/>
</dbReference>
<protein>
    <submittedName>
        <fullName evidence="3">SAM_MT_RSMB_NOP domain-containing protein</fullName>
    </submittedName>
</protein>
<evidence type="ECO:0000313" key="2">
    <source>
        <dbReference type="Proteomes" id="UP000267606"/>
    </source>
</evidence>
<dbReference type="Gene3D" id="6.20.240.40">
    <property type="match status" value="1"/>
</dbReference>
<dbReference type="AlphaFoldDB" id="A0A183HP92"/>
<dbReference type="InterPro" id="IPR029063">
    <property type="entry name" value="SAM-dependent_MTases_sf"/>
</dbReference>
<dbReference type="STRING" id="387005.A0A183HP92"/>
<keyword evidence="2" id="KW-1185">Reference proteome</keyword>
<evidence type="ECO:0000313" key="3">
    <source>
        <dbReference type="WBParaSite" id="OFLC_0000930301-mRNA-1"/>
    </source>
</evidence>
<proteinExistence type="predicted"/>
<gene>
    <name evidence="1" type="ORF">OFLC_LOCUS9309</name>
</gene>
<reference evidence="1 2" key="2">
    <citation type="submission" date="2018-11" db="EMBL/GenBank/DDBJ databases">
        <authorList>
            <consortium name="Pathogen Informatics"/>
        </authorList>
    </citation>
    <scope>NUCLEOTIDE SEQUENCE [LARGE SCALE GENOMIC DNA]</scope>
</reference>
<accession>A0A183HP92</accession>
<organism evidence="3">
    <name type="scientific">Onchocerca flexuosa</name>
    <dbReference type="NCBI Taxonomy" id="387005"/>
    <lineage>
        <taxon>Eukaryota</taxon>
        <taxon>Metazoa</taxon>
        <taxon>Ecdysozoa</taxon>
        <taxon>Nematoda</taxon>
        <taxon>Chromadorea</taxon>
        <taxon>Rhabditida</taxon>
        <taxon>Spirurina</taxon>
        <taxon>Spiruromorpha</taxon>
        <taxon>Filarioidea</taxon>
        <taxon>Onchocercidae</taxon>
        <taxon>Onchocerca</taxon>
    </lineage>
</organism>
<sequence length="213" mass="23678">MKIIPLKFFLGNYSFNENRKENETLLKDLGAFNILEEVQQEITDLGNTHAEYEETVPSDDISENQDSEFAQKVENELDSVYMRGEAGLRQFRQSGEIASLEERTRSKAQSSNSVNIKKINITGFEGQYAELPKKNHSLTYPSELLIYSFPKGDLSDYPPPPRDEVGTPGWWLLDGGSVAPVLALGLTEESNILDMCAAPGGKSLLIVQSDLMG</sequence>
<reference evidence="3" key="1">
    <citation type="submission" date="2016-06" db="UniProtKB">
        <authorList>
            <consortium name="WormBaseParasite"/>
        </authorList>
    </citation>
    <scope>IDENTIFICATION</scope>
</reference>
<name>A0A183HP92_9BILA</name>
<dbReference type="Proteomes" id="UP000267606">
    <property type="component" value="Unassembled WGS sequence"/>
</dbReference>
<dbReference type="WBParaSite" id="OFLC_0000930301-mRNA-1">
    <property type="protein sequence ID" value="OFLC_0000930301-mRNA-1"/>
    <property type="gene ID" value="OFLC_0000930301"/>
</dbReference>